<organism evidence="2 3">
    <name type="scientific">Theobroma cacao</name>
    <name type="common">Cacao</name>
    <name type="synonym">Cocoa</name>
    <dbReference type="NCBI Taxonomy" id="3641"/>
    <lineage>
        <taxon>Eukaryota</taxon>
        <taxon>Viridiplantae</taxon>
        <taxon>Streptophyta</taxon>
        <taxon>Embryophyta</taxon>
        <taxon>Tracheophyta</taxon>
        <taxon>Spermatophyta</taxon>
        <taxon>Magnoliopsida</taxon>
        <taxon>eudicotyledons</taxon>
        <taxon>Gunneridae</taxon>
        <taxon>Pentapetalae</taxon>
        <taxon>rosids</taxon>
        <taxon>malvids</taxon>
        <taxon>Malvales</taxon>
        <taxon>Malvaceae</taxon>
        <taxon>Byttnerioideae</taxon>
        <taxon>Theobroma</taxon>
    </lineage>
</organism>
<evidence type="ECO:0000256" key="1">
    <source>
        <dbReference type="SAM" id="MobiDB-lite"/>
    </source>
</evidence>
<dbReference type="Gramene" id="EOX95235">
    <property type="protein sequence ID" value="EOX95235"/>
    <property type="gene ID" value="TCM_004785"/>
</dbReference>
<protein>
    <submittedName>
        <fullName evidence="2">Uncharacterized protein</fullName>
    </submittedName>
</protein>
<accession>A0A061DRC0</accession>
<gene>
    <name evidence="2" type="ORF">TCM_004785</name>
</gene>
<dbReference type="EMBL" id="CM001879">
    <property type="protein sequence ID" value="EOX95235.1"/>
    <property type="molecule type" value="Genomic_DNA"/>
</dbReference>
<evidence type="ECO:0000313" key="2">
    <source>
        <dbReference type="EMBL" id="EOX95235.1"/>
    </source>
</evidence>
<dbReference type="HOGENOM" id="CLU_2745129_0_0_1"/>
<keyword evidence="3" id="KW-1185">Reference proteome</keyword>
<proteinExistence type="predicted"/>
<sequence>MWDLRWSDDTWSQTRSSDDMARRGNGAARDCRNCSFCKGGDCGGKGKLNPRTRDGSPGLSGQSHALTGYTR</sequence>
<name>A0A061DRC0_THECC</name>
<feature type="region of interest" description="Disordered" evidence="1">
    <location>
        <begin position="1"/>
        <end position="26"/>
    </location>
</feature>
<evidence type="ECO:0000313" key="3">
    <source>
        <dbReference type="Proteomes" id="UP000026915"/>
    </source>
</evidence>
<dbReference type="AlphaFoldDB" id="A0A061DRC0"/>
<dbReference type="InParanoid" id="A0A061DRC0"/>
<dbReference type="Proteomes" id="UP000026915">
    <property type="component" value="Chromosome 1"/>
</dbReference>
<reference evidence="2 3" key="1">
    <citation type="journal article" date="2013" name="Genome Biol.">
        <title>The genome sequence of the most widely cultivated cacao type and its use to identify candidate genes regulating pod color.</title>
        <authorList>
            <person name="Motamayor J.C."/>
            <person name="Mockaitis K."/>
            <person name="Schmutz J."/>
            <person name="Haiminen N."/>
            <person name="Iii D.L."/>
            <person name="Cornejo O."/>
            <person name="Findley S.D."/>
            <person name="Zheng P."/>
            <person name="Utro F."/>
            <person name="Royaert S."/>
            <person name="Saski C."/>
            <person name="Jenkins J."/>
            <person name="Podicheti R."/>
            <person name="Zhao M."/>
            <person name="Scheffler B.E."/>
            <person name="Stack J.C."/>
            <person name="Feltus F.A."/>
            <person name="Mustiga G.M."/>
            <person name="Amores F."/>
            <person name="Phillips W."/>
            <person name="Marelli J.P."/>
            <person name="May G.D."/>
            <person name="Shapiro H."/>
            <person name="Ma J."/>
            <person name="Bustamante C.D."/>
            <person name="Schnell R.J."/>
            <person name="Main D."/>
            <person name="Gilbert D."/>
            <person name="Parida L."/>
            <person name="Kuhn D.N."/>
        </authorList>
    </citation>
    <scope>NUCLEOTIDE SEQUENCE [LARGE SCALE GENOMIC DNA]</scope>
    <source>
        <strain evidence="3">cv. Matina 1-6</strain>
    </source>
</reference>
<feature type="region of interest" description="Disordered" evidence="1">
    <location>
        <begin position="42"/>
        <end position="71"/>
    </location>
</feature>
<feature type="compositionally biased region" description="Polar residues" evidence="1">
    <location>
        <begin position="59"/>
        <end position="71"/>
    </location>
</feature>